<protein>
    <submittedName>
        <fullName evidence="1">Uncharacterized protein</fullName>
    </submittedName>
</protein>
<evidence type="ECO:0000313" key="2">
    <source>
        <dbReference type="Proteomes" id="UP000830768"/>
    </source>
</evidence>
<accession>A0ACD3Z7T6</accession>
<proteinExistence type="predicted"/>
<name>A0ACD3Z7T6_FUSSC</name>
<sequence length="234" mass="27185">MSIPTKNAATAEIMTFEKTASPGTLLASVLDDKALNTAYKQCKSQPIKCANEILPRHPIWYTRQTGIQKLFAGLRLPNVQTKDDGDIKHYTSSTKERNGSRHTLQWTEQRGNHIMMVSRQEARLLCREAPSKRKPVNFDYGMRHEISQRMKEVQRGILQGKHLNRVFYIVKIKDTPEEAIWSLIRKVPQNMRTLKSPLTLTEKARAQWRVEQEKYAEKQQYKWKHLTPESSKSP</sequence>
<evidence type="ECO:0000313" key="1">
    <source>
        <dbReference type="EMBL" id="UPK97309.1"/>
    </source>
</evidence>
<keyword evidence="2" id="KW-1185">Reference proteome</keyword>
<dbReference type="EMBL" id="CP090035">
    <property type="protein sequence ID" value="UPK97309.1"/>
    <property type="molecule type" value="Genomic_DNA"/>
</dbReference>
<reference evidence="1" key="1">
    <citation type="submission" date="2021-11" db="EMBL/GenBank/DDBJ databases">
        <title>Fusarium solani-melongenae Genome sequencing and assembly.</title>
        <authorList>
            <person name="Xie S."/>
            <person name="Huang L."/>
            <person name="Zhang X."/>
        </authorList>
    </citation>
    <scope>NUCLEOTIDE SEQUENCE</scope>
    <source>
        <strain evidence="1">CRI 24-3</strain>
    </source>
</reference>
<gene>
    <name evidence="1" type="ORF">LCI18_008244</name>
</gene>
<organism evidence="1 2">
    <name type="scientific">Fusarium solani subsp. cucurbitae</name>
    <name type="common">Neocosmosporum cucurbitae</name>
    <dbReference type="NCBI Taxonomy" id="2747967"/>
    <lineage>
        <taxon>Eukaryota</taxon>
        <taxon>Fungi</taxon>
        <taxon>Dikarya</taxon>
        <taxon>Ascomycota</taxon>
        <taxon>Pezizomycotina</taxon>
        <taxon>Sordariomycetes</taxon>
        <taxon>Hypocreomycetidae</taxon>
        <taxon>Hypocreales</taxon>
        <taxon>Nectriaceae</taxon>
        <taxon>Fusarium</taxon>
        <taxon>Fusarium solani species complex</taxon>
    </lineage>
</organism>
<dbReference type="Proteomes" id="UP000830768">
    <property type="component" value="Chromosome 6"/>
</dbReference>